<dbReference type="SUPFAM" id="SSF51726">
    <property type="entry name" value="UROD/MetE-like"/>
    <property type="match status" value="1"/>
</dbReference>
<dbReference type="STRING" id="168384.SAMN05660368_03160"/>
<evidence type="ECO:0000313" key="3">
    <source>
        <dbReference type="Proteomes" id="UP000005561"/>
    </source>
</evidence>
<proteinExistence type="predicted"/>
<sequence length="346" mass="39443">MLRTGVSSNSSPYIKKQEEKDMDKRTRVLNALNGKEVDCVPCGFWFHFGGEEALGDANVQAHLKYYRETDLDFVKIMCDGYFPYPLPEIKKVSDWKSLKPLTAEHPFIREQVERAKAIVQEIGQERCVFYNVFAPFSSLRFGAEEIGISDARVMGYIKEDHLAVMAALDVIAQSNALLAELLITEAGCDGVYYCVQGGEYTRFTPEEYRSIITPSDKYVLEHANRFSENNILHMCGWAGNRNQLAIWKDYPAKAVNWAVYVEGLSLEEGRFFIDGRTALGGFETHWDEHTQQGIIYTGTKDELQEYTRNLILNYGKRGLILGGDCTIDAKLDWERIRWIIEAARSV</sequence>
<dbReference type="InterPro" id="IPR038071">
    <property type="entry name" value="UROD/MetE-like_sf"/>
</dbReference>
<dbReference type="EMBL" id="ACCL02000020">
    <property type="protein sequence ID" value="EET59277.1"/>
    <property type="molecule type" value="Genomic_DNA"/>
</dbReference>
<dbReference type="eggNOG" id="COG0407">
    <property type="taxonomic scope" value="Bacteria"/>
</dbReference>
<comment type="caution">
    <text evidence="2">The sequence shown here is derived from an EMBL/GenBank/DDBJ whole genome shotgun (WGS) entry which is preliminary data.</text>
</comment>
<gene>
    <name evidence="2" type="ORF">BRYFOR_08799</name>
</gene>
<dbReference type="Pfam" id="PF01208">
    <property type="entry name" value="URO-D"/>
    <property type="match status" value="1"/>
</dbReference>
<feature type="domain" description="Uroporphyrinogen decarboxylase (URO-D)" evidence="1">
    <location>
        <begin position="82"/>
        <end position="345"/>
    </location>
</feature>
<organism evidence="2 3">
    <name type="scientific">Marvinbryantia formatexigens DSM 14469</name>
    <dbReference type="NCBI Taxonomy" id="478749"/>
    <lineage>
        <taxon>Bacteria</taxon>
        <taxon>Bacillati</taxon>
        <taxon>Bacillota</taxon>
        <taxon>Clostridia</taxon>
        <taxon>Lachnospirales</taxon>
        <taxon>Lachnospiraceae</taxon>
        <taxon>Marvinbryantia</taxon>
    </lineage>
</organism>
<keyword evidence="3" id="KW-1185">Reference proteome</keyword>
<accession>C6LJG3</accession>
<dbReference type="Proteomes" id="UP000005561">
    <property type="component" value="Unassembled WGS sequence"/>
</dbReference>
<reference evidence="2" key="1">
    <citation type="submission" date="2009-07" db="EMBL/GenBank/DDBJ databases">
        <authorList>
            <person name="Weinstock G."/>
            <person name="Sodergren E."/>
            <person name="Clifton S."/>
            <person name="Fulton L."/>
            <person name="Fulton B."/>
            <person name="Courtney L."/>
            <person name="Fronick C."/>
            <person name="Harrison M."/>
            <person name="Strong C."/>
            <person name="Farmer C."/>
            <person name="Delahaunty K."/>
            <person name="Markovic C."/>
            <person name="Hall O."/>
            <person name="Minx P."/>
            <person name="Tomlinson C."/>
            <person name="Mitreva M."/>
            <person name="Nelson J."/>
            <person name="Hou S."/>
            <person name="Wollam A."/>
            <person name="Pepin K.H."/>
            <person name="Johnson M."/>
            <person name="Bhonagiri V."/>
            <person name="Nash W.E."/>
            <person name="Warren W."/>
            <person name="Chinwalla A."/>
            <person name="Mardis E.R."/>
            <person name="Wilson R.K."/>
        </authorList>
    </citation>
    <scope>NUCLEOTIDE SEQUENCE [LARGE SCALE GENOMIC DNA]</scope>
    <source>
        <strain evidence="2">DSM 14469</strain>
    </source>
</reference>
<evidence type="ECO:0000259" key="1">
    <source>
        <dbReference type="Pfam" id="PF01208"/>
    </source>
</evidence>
<dbReference type="AlphaFoldDB" id="C6LJG3"/>
<dbReference type="GO" id="GO:0006779">
    <property type="term" value="P:porphyrin-containing compound biosynthetic process"/>
    <property type="evidence" value="ECO:0007669"/>
    <property type="project" value="InterPro"/>
</dbReference>
<dbReference type="Gene3D" id="3.20.20.210">
    <property type="match status" value="1"/>
</dbReference>
<dbReference type="GO" id="GO:0004853">
    <property type="term" value="F:uroporphyrinogen decarboxylase activity"/>
    <property type="evidence" value="ECO:0007669"/>
    <property type="project" value="InterPro"/>
</dbReference>
<dbReference type="PANTHER" id="PTHR47099">
    <property type="entry name" value="METHYLCOBAMIDE:COM METHYLTRANSFERASE MTBA"/>
    <property type="match status" value="1"/>
</dbReference>
<dbReference type="PANTHER" id="PTHR47099:SF1">
    <property type="entry name" value="METHYLCOBAMIDE:COM METHYLTRANSFERASE MTBA"/>
    <property type="match status" value="1"/>
</dbReference>
<name>C6LJG3_9FIRM</name>
<dbReference type="InterPro" id="IPR052024">
    <property type="entry name" value="Methanogen_methyltrans"/>
</dbReference>
<protein>
    <recommendedName>
        <fullName evidence="1">Uroporphyrinogen decarboxylase (URO-D) domain-containing protein</fullName>
    </recommendedName>
</protein>
<evidence type="ECO:0000313" key="2">
    <source>
        <dbReference type="EMBL" id="EET59277.1"/>
    </source>
</evidence>
<dbReference type="InterPro" id="IPR000257">
    <property type="entry name" value="Uroporphyrinogen_deCOase"/>
</dbReference>